<dbReference type="AlphaFoldDB" id="A0A6J4MB24"/>
<evidence type="ECO:0000313" key="2">
    <source>
        <dbReference type="EMBL" id="CAA9350621.1"/>
    </source>
</evidence>
<feature type="compositionally biased region" description="Polar residues" evidence="1">
    <location>
        <begin position="201"/>
        <end position="210"/>
    </location>
</feature>
<protein>
    <submittedName>
        <fullName evidence="2">Uncharacterized protein</fullName>
    </submittedName>
</protein>
<feature type="non-terminal residue" evidence="2">
    <location>
        <position position="1"/>
    </location>
</feature>
<evidence type="ECO:0000256" key="1">
    <source>
        <dbReference type="SAM" id="MobiDB-lite"/>
    </source>
</evidence>
<organism evidence="2">
    <name type="scientific">uncultured Nocardioidaceae bacterium</name>
    <dbReference type="NCBI Taxonomy" id="253824"/>
    <lineage>
        <taxon>Bacteria</taxon>
        <taxon>Bacillati</taxon>
        <taxon>Actinomycetota</taxon>
        <taxon>Actinomycetes</taxon>
        <taxon>Propionibacteriales</taxon>
        <taxon>Nocardioidaceae</taxon>
        <taxon>environmental samples</taxon>
    </lineage>
</organism>
<feature type="region of interest" description="Disordered" evidence="1">
    <location>
        <begin position="53"/>
        <end position="233"/>
    </location>
</feature>
<feature type="compositionally biased region" description="Polar residues" evidence="1">
    <location>
        <begin position="282"/>
        <end position="292"/>
    </location>
</feature>
<feature type="region of interest" description="Disordered" evidence="1">
    <location>
        <begin position="256"/>
        <end position="316"/>
    </location>
</feature>
<feature type="compositionally biased region" description="Low complexity" evidence="1">
    <location>
        <begin position="59"/>
        <end position="109"/>
    </location>
</feature>
<accession>A0A6J4MB24</accession>
<sequence length="316" mass="33607">CGWSRSTSVQRGGTWWSCSRTAGGTCADSTSVARRPVTGPCCASSRWLTPRSVCRRSGRSSSTRGTSRWARTSGRGGPTRSAPRPPTSTCRSRTSSSAAGPRSASTTTTRRVERSRPQGRPPPSYRWRAGSAAWPPTRSGPSSTGSGRSTRPSSTCSRWSGDRGTQTGRSSGRSRAPTCRWPTRRLGGVRSSMSRVPATAAGSSSCSTPAGQCWSRTGRGTSGGRRPSGRWSTTSRCDAISATWWSERDGCRSTPARLPPWVQPDRPWRSGCSAALRRPSAGSRSQGPTTARSARGHHRSCWGPSNLTSPGWASSV</sequence>
<reference evidence="2" key="1">
    <citation type="submission" date="2020-02" db="EMBL/GenBank/DDBJ databases">
        <authorList>
            <person name="Meier V. D."/>
        </authorList>
    </citation>
    <scope>NUCLEOTIDE SEQUENCE</scope>
    <source>
        <strain evidence="2">AVDCRST_MAG29</strain>
    </source>
</reference>
<dbReference type="EMBL" id="CADCUG010000134">
    <property type="protein sequence ID" value="CAA9350621.1"/>
    <property type="molecule type" value="Genomic_DNA"/>
</dbReference>
<feature type="compositionally biased region" description="Polar residues" evidence="1">
    <location>
        <begin position="303"/>
        <end position="316"/>
    </location>
</feature>
<name>A0A6J4MB24_9ACTN</name>
<feature type="compositionally biased region" description="Polar residues" evidence="1">
    <location>
        <begin position="163"/>
        <end position="173"/>
    </location>
</feature>
<gene>
    <name evidence="2" type="ORF">AVDCRST_MAG29-2143</name>
</gene>
<feature type="non-terminal residue" evidence="2">
    <location>
        <position position="316"/>
    </location>
</feature>
<proteinExistence type="predicted"/>
<feature type="compositionally biased region" description="Low complexity" evidence="1">
    <location>
        <begin position="135"/>
        <end position="158"/>
    </location>
</feature>